<keyword evidence="1" id="KW-0479">Metal-binding</keyword>
<evidence type="ECO:0000313" key="4">
    <source>
        <dbReference type="EnsemblMetazoa" id="BGLB033960-PC"/>
    </source>
</evidence>
<proteinExistence type="predicted"/>
<organism evidence="4 5">
    <name type="scientific">Biomphalaria glabrata</name>
    <name type="common">Bloodfluke planorb</name>
    <name type="synonym">Freshwater snail</name>
    <dbReference type="NCBI Taxonomy" id="6526"/>
    <lineage>
        <taxon>Eukaryota</taxon>
        <taxon>Metazoa</taxon>
        <taxon>Spiralia</taxon>
        <taxon>Lophotrochozoa</taxon>
        <taxon>Mollusca</taxon>
        <taxon>Gastropoda</taxon>
        <taxon>Heterobranchia</taxon>
        <taxon>Euthyneura</taxon>
        <taxon>Panpulmonata</taxon>
        <taxon>Hygrophila</taxon>
        <taxon>Lymnaeoidea</taxon>
        <taxon>Planorbidae</taxon>
        <taxon>Biomphalaria</taxon>
    </lineage>
</organism>
<keyword evidence="1" id="KW-0862">Zinc</keyword>
<dbReference type="GO" id="GO:0003676">
    <property type="term" value="F:nucleic acid binding"/>
    <property type="evidence" value="ECO:0007669"/>
    <property type="project" value="InterPro"/>
</dbReference>
<evidence type="ECO:0000259" key="3">
    <source>
        <dbReference type="PROSITE" id="PS50158"/>
    </source>
</evidence>
<dbReference type="InterPro" id="IPR036875">
    <property type="entry name" value="Znf_CCHC_sf"/>
</dbReference>
<dbReference type="EnsemblMetazoa" id="BGLB033960-RC">
    <property type="protein sequence ID" value="BGLB033960-PC"/>
    <property type="gene ID" value="BGLB033960"/>
</dbReference>
<dbReference type="Proteomes" id="UP000076420">
    <property type="component" value="Unassembled WGS sequence"/>
</dbReference>
<feature type="region of interest" description="Disordered" evidence="2">
    <location>
        <begin position="486"/>
        <end position="540"/>
    </location>
</feature>
<dbReference type="GO" id="GO:0008270">
    <property type="term" value="F:zinc ion binding"/>
    <property type="evidence" value="ECO:0007669"/>
    <property type="project" value="UniProtKB-KW"/>
</dbReference>
<dbReference type="VEuPathDB" id="VectorBase:BGLAX_031789"/>
<dbReference type="PANTHER" id="PTHR46888:SF1">
    <property type="entry name" value="RIBONUCLEASE H"/>
    <property type="match status" value="1"/>
</dbReference>
<dbReference type="AlphaFoldDB" id="A0A2C9LRF3"/>
<sequence length="736" mass="87895">MATNDIEPDAVPFTDGPSNFRHYRKHRNYMNFDLRKDNYEILIIYHDDDEQQVRHFKYLLEKNVRYKKYNGLAQPIVELLRDVQLEDEALTPELDFALSKTLLIFLFATESFVEDKWTVHQGRSSLEAAIKKNNTFPFIVYQGKQKNITLPAILASLKPLNFYDKESDNEGLYSDIRKVLESNVRVLLDKDKELSLRRRQFLKDKYPHLLEDQKPSTGHIHYTPDNCQDMNSKLLDRYVLAPRQTFVTNSNFQNNANNQTPSSSQTYQSKFRDFHPKEDTLENYLTQFEYIFRVYDMTSLRMTQQLLAKFRREPLHIINTLRDEQRKGYNTMKARLIEQFGKTEEYYRRIFRDVKVTKKGDTSRIIHHMRQNMLKLLQLPNCDFKDPKQMKDSFLIENALRNTTKGIFAFLEERKVGNEKELVANLKTYKDSHPNIPIEKRELAVKVKKENYSTLPNKYRYSRNMQCFFCGITGHTKAECRKRITPLQQSQNRNNRREKERNNRDLQWYSPNNNRETCKRQTRERSNNRPWQMYSPINNRRAYQNQTYKRRWKHINNNNNSRPRRTHFQRQLERQHNNHTTRENVPSVATEKWVETTNVAYVETKEAKLKLHHAFENSKVFTVRDRVCTSLIVEKSLIKPEQVLPEKVTQTHVKRDLFDVCEKALLYIESPWLTGEYTVIVMYNPADELINGNIEDTTELSERWGKRLRQENIRLASLAKAEAKLNDHNKKNRLYY</sequence>
<dbReference type="VEuPathDB" id="VectorBase:BGLAX_049972"/>
<dbReference type="Gene3D" id="3.40.50.10140">
    <property type="entry name" value="Toll/interleukin-1 receptor homology (TIR) domain"/>
    <property type="match status" value="1"/>
</dbReference>
<name>A0A2C9LRF3_BIOGL</name>
<evidence type="ECO:0000256" key="1">
    <source>
        <dbReference type="PROSITE-ProRule" id="PRU00047"/>
    </source>
</evidence>
<reference evidence="4" key="1">
    <citation type="submission" date="2020-05" db="UniProtKB">
        <authorList>
            <consortium name="EnsemblMetazoa"/>
        </authorList>
    </citation>
    <scope>IDENTIFICATION</scope>
    <source>
        <strain evidence="4">BB02</strain>
    </source>
</reference>
<evidence type="ECO:0000256" key="2">
    <source>
        <dbReference type="SAM" id="MobiDB-lite"/>
    </source>
</evidence>
<dbReference type="SUPFAM" id="SSF57756">
    <property type="entry name" value="Retrovirus zinc finger-like domains"/>
    <property type="match status" value="1"/>
</dbReference>
<dbReference type="KEGG" id="bgt:106068265"/>
<feature type="domain" description="CCHC-type" evidence="3">
    <location>
        <begin position="467"/>
        <end position="482"/>
    </location>
</feature>
<dbReference type="VEuPathDB" id="VectorBase:BGLAX_043893"/>
<dbReference type="InterPro" id="IPR035897">
    <property type="entry name" value="Toll_tir_struct_dom_sf"/>
</dbReference>
<dbReference type="InterPro" id="IPR001878">
    <property type="entry name" value="Znf_CCHC"/>
</dbReference>
<accession>A0A2C9LRF3</accession>
<dbReference type="PROSITE" id="PS50158">
    <property type="entry name" value="ZF_CCHC"/>
    <property type="match status" value="1"/>
</dbReference>
<evidence type="ECO:0000313" key="5">
    <source>
        <dbReference type="Proteomes" id="UP000076420"/>
    </source>
</evidence>
<feature type="compositionally biased region" description="Basic and acidic residues" evidence="2">
    <location>
        <begin position="516"/>
        <end position="527"/>
    </location>
</feature>
<protein>
    <recommendedName>
        <fullName evidence="3">CCHC-type domain-containing protein</fullName>
    </recommendedName>
</protein>
<gene>
    <name evidence="4" type="primary">106068265</name>
</gene>
<feature type="compositionally biased region" description="Basic and acidic residues" evidence="2">
    <location>
        <begin position="495"/>
        <end position="504"/>
    </location>
</feature>
<dbReference type="VEuPathDB" id="VectorBase:BGLB033960"/>
<keyword evidence="1" id="KW-0863">Zinc-finger</keyword>
<dbReference type="PANTHER" id="PTHR46888">
    <property type="entry name" value="ZINC KNUCKLE DOMAINCONTAINING PROTEIN-RELATED"/>
    <property type="match status" value="1"/>
</dbReference>